<proteinExistence type="predicted"/>
<reference evidence="2 3" key="1">
    <citation type="journal article" date="2020" name="Front. Microbiol.">
        <title>Single-cell genomics of novel Actinobacteria with the Wood-Ljungdahl pathway discovered in a serpentinizing system.</title>
        <authorList>
            <person name="Merino N."/>
            <person name="Kawai M."/>
            <person name="Boyd E.S."/>
            <person name="Colman D.R."/>
            <person name="McGlynn S.E."/>
            <person name="Nealson K.H."/>
            <person name="Kurokawa K."/>
            <person name="Hongoh Y."/>
        </authorList>
    </citation>
    <scope>NUCLEOTIDE SEQUENCE [LARGE SCALE GENOMIC DNA]</scope>
    <source>
        <strain evidence="2 3">S06</strain>
    </source>
</reference>
<dbReference type="EMBL" id="BLRV01000085">
    <property type="protein sequence ID" value="GFP21697.1"/>
    <property type="molecule type" value="Genomic_DNA"/>
</dbReference>
<comment type="caution">
    <text evidence="2">The sequence shown here is derived from an EMBL/GenBank/DDBJ whole genome shotgun (WGS) entry which is preliminary data.</text>
</comment>
<evidence type="ECO:0000313" key="2">
    <source>
        <dbReference type="EMBL" id="GFP21697.1"/>
    </source>
</evidence>
<sequence length="36" mass="4168">GGVHWSVSAMELLLSFLFVLLIFYKSNDCLYLEMDL</sequence>
<dbReference type="AlphaFoldDB" id="A0A6V8NNL4"/>
<accession>A0A6V8NNL4</accession>
<organism evidence="2 3">
    <name type="scientific">Candidatus Hakubella thermalkaliphila</name>
    <dbReference type="NCBI Taxonomy" id="2754717"/>
    <lineage>
        <taxon>Bacteria</taxon>
        <taxon>Bacillati</taxon>
        <taxon>Actinomycetota</taxon>
        <taxon>Actinomycetota incertae sedis</taxon>
        <taxon>Candidatus Hakubellales</taxon>
        <taxon>Candidatus Hakubellaceae</taxon>
        <taxon>Candidatus Hakubella</taxon>
    </lineage>
</organism>
<feature type="non-terminal residue" evidence="2">
    <location>
        <position position="1"/>
    </location>
</feature>
<evidence type="ECO:0000256" key="1">
    <source>
        <dbReference type="SAM" id="Phobius"/>
    </source>
</evidence>
<dbReference type="Proteomes" id="UP000580051">
    <property type="component" value="Unassembled WGS sequence"/>
</dbReference>
<keyword evidence="1" id="KW-0812">Transmembrane</keyword>
<gene>
    <name evidence="2" type="ORF">HKBW3S06_00924</name>
</gene>
<protein>
    <submittedName>
        <fullName evidence="2">Uncharacterized protein</fullName>
    </submittedName>
</protein>
<evidence type="ECO:0000313" key="3">
    <source>
        <dbReference type="Proteomes" id="UP000580051"/>
    </source>
</evidence>
<name>A0A6V8NNL4_9ACTN</name>
<feature type="transmembrane region" description="Helical" evidence="1">
    <location>
        <begin position="6"/>
        <end position="24"/>
    </location>
</feature>
<keyword evidence="1" id="KW-0472">Membrane</keyword>
<keyword evidence="1" id="KW-1133">Transmembrane helix</keyword>